<evidence type="ECO:0000256" key="5">
    <source>
        <dbReference type="ARBA" id="ARBA00022837"/>
    </source>
</evidence>
<dbReference type="FunFam" id="2.60.40.150:FF:000034">
    <property type="entry name" value="otoferlin isoform X2"/>
    <property type="match status" value="1"/>
</dbReference>
<dbReference type="CDD" id="cd08374">
    <property type="entry name" value="C2F_Ferlin"/>
    <property type="match status" value="1"/>
</dbReference>
<feature type="domain" description="C2" evidence="11">
    <location>
        <begin position="1583"/>
        <end position="1732"/>
    </location>
</feature>
<evidence type="ECO:0000256" key="9">
    <source>
        <dbReference type="SAM" id="MobiDB-lite"/>
    </source>
</evidence>
<dbReference type="Pfam" id="PF16165">
    <property type="entry name" value="Ferlin_C"/>
    <property type="match status" value="1"/>
</dbReference>
<dbReference type="Pfam" id="PF08151">
    <property type="entry name" value="FerI"/>
    <property type="match status" value="1"/>
</dbReference>
<evidence type="ECO:0000256" key="10">
    <source>
        <dbReference type="SAM" id="Phobius"/>
    </source>
</evidence>
<dbReference type="InterPro" id="IPR055072">
    <property type="entry name" value="Ferlin_DSRM"/>
</dbReference>
<dbReference type="InterPro" id="IPR012561">
    <property type="entry name" value="Ferlin_B-domain"/>
</dbReference>
<dbReference type="InterPro" id="IPR037722">
    <property type="entry name" value="C2C_Ferlin"/>
</dbReference>
<keyword evidence="8" id="KW-0175">Coiled coil</keyword>
<dbReference type="OrthoDB" id="10059618at2759"/>
<dbReference type="CDD" id="cd04017">
    <property type="entry name" value="C2D_Ferlin"/>
    <property type="match status" value="1"/>
</dbReference>
<organism evidence="12 13">
    <name type="scientific">Clytia hemisphaerica</name>
    <dbReference type="NCBI Taxonomy" id="252671"/>
    <lineage>
        <taxon>Eukaryota</taxon>
        <taxon>Metazoa</taxon>
        <taxon>Cnidaria</taxon>
        <taxon>Hydrozoa</taxon>
        <taxon>Hydroidolina</taxon>
        <taxon>Leptothecata</taxon>
        <taxon>Obeliida</taxon>
        <taxon>Clytiidae</taxon>
        <taxon>Clytia</taxon>
    </lineage>
</organism>
<dbReference type="SMART" id="SM00239">
    <property type="entry name" value="C2"/>
    <property type="match status" value="7"/>
</dbReference>
<dbReference type="InterPro" id="IPR037720">
    <property type="entry name" value="C2B_Ferlin"/>
</dbReference>
<sequence>MALDLQLKVINNLKGKADRFCRLIFRGVPATSAVLTNCSGDAFFNEEFYWPLETPIDKEEWLEVRLYNRNKIFQDRLVAAYRLSLAAISEGGTAEVIDNMIDDRFQILKTEIHMEVTYTKPEPGGVLYDMDQRSYDKKSLGGKSTMTTMTMMTNRQLNDEEADIYDKEIFHPKIQHPHIVNAMFSDWTISVRIIEAQDLAGVSLDPSVTITLGENEKKTTVKKQTNNPSWDELFCFDYKCPAQEVLDTILKIEVFTGRNMISEGSSIGFFKCDMWYIYDQCDHSFFSKWAPLLDGATTEIKGYLRLDLQMFGKGDIVKDPPPRKEDQEIDQNLILPPKTNPYRPVHQYQIKVFKAEGIPQMNTTFMANVKKTFTKKNQDMADPFVEVSFAGVTATTNTEKNTYNPEFNQLISFTEFFPPLCKRIRFQLKDSDVTSNEVIGTHFLDLDEISNEGQKNKGGFMPQFGPTWVNLYGSTRDYALNDEHQDLNNSIGEGIAYRGRLLIWLDCIEGEPADTGMVEIDDCDPIPPKIMGRDEVYQLFSTFYEASMIPRKIGTKPISFETTIGEYGFYMKNPSNTDDKTKPRIDFSTPNQDEIDDIDEDELYQQEKVYVESLTPPTQPLTHEKKYLHVPFGSDKPCCHIKFPFEDQRRRHYNKILLLKIWTILEENLDELDERVRLNSKGTAKLLKRIMGDVCRQCSLFIELADGKKTSTHLGKNRLDKERTKMLLICVKQVSEEAALIGEKSKDANCKVEDLVKQAHNLRKRTKKLLNEPQHGLPDVFVWMLSNNKRIAYTRIPAEEILFSRVQSEKGRNCGRVQTIFLRLPGKKGHGENGWAIQAKVEVRFWLGLIKDKSEYLKDAPSGFEIEEEKATFSVINSPPDILFYKEKQKFMVRAHIYQARSLIGSDDSGLSDAFCRCVVTYKSQDTYVVWVTRSPTWDMTMIFNDIELWGDVTEFAVNPPIIVLEVFDQDAGGDEEFIGRALVKPVVKLASEAYKKPLFPPILQWFPVFRGETRAGEILGAFEMLQVSEDDFQLMPDEPLMPDEIKPVDGPDSFGPLMRIPEDIRPAMQLHRIEILFWGVRDIKKVQFMNCNRPQAELDCCYGVTKQTGEEENVVKSVVVKNARRNPNFDDSVDIFDVWLPEKEKYLPPMTIHVKDNRAFGRQVLCGTHVIDTLHKYFMDPDLFEPRRPPEAEDDKKKARKQEKEEAEETPAADPAAANDKKKKKDDKAEEEEVLDWWTRFYETLRDMEDKTPKKKKFGIKMASAEGGDEAERAKIPRIKIYDTALEDVEEFGGFGDFMCAFNLLRGKKTEDEDDEERRFSGRFKGNIRVWEYPLPTGFDKDDEMGTFYKLPSNEPFNLLVRVYVIRCLNLHPMDPNGKADPYLICSLGKKVFKDKDKYVSKQLCPEFGRCFEFEAVIPFDTTVRVAVMDWDMLSGDDLIGETFIDIENRFYSKHRPSCGIQNNYATHGYAKWRDPQRPASILTKLCKEHAVDGPYFNNGTCSINGKQWNASPVIIDDKGKEKVSDEPCALEALHNFQDLGPKGFNLVPEHVETRSLFNPEKPGIDMGKVQMFIDMFPMDLTMPGEPVNIEVRKPTEYELRVTIWNTSDVLADETDLITGEASSDQFIKGWVEGNREDMQETDVHYRSYDGSGMFNWRFLFPFKYHKAEEKIVTHKKANLFAVDLTEEKHKPLLFLQVWDADLFSSDDFIGDVTLSLAKLPSPAKTAKQCNLDMLETSARASIFKIKKCRGWWPFQVNPEDDDDPDPVLAGKVEAEIELLTKEDAEANPVGKKREEPQPLEKPNRPNDGFFTFMGPLTMLRYLIWEPYKWVLLKILVVALLLMILGLFLYSMPGYTIKKVFGA</sequence>
<dbReference type="Pfam" id="PF00168">
    <property type="entry name" value="C2"/>
    <property type="match status" value="6"/>
</dbReference>
<dbReference type="EnsemblMetazoa" id="CLYHEMT007693.1">
    <property type="protein sequence ID" value="CLYHEMP007693.1"/>
    <property type="gene ID" value="CLYHEMG007693"/>
</dbReference>
<feature type="domain" description="C2" evidence="11">
    <location>
        <begin position="170"/>
        <end position="290"/>
    </location>
</feature>
<evidence type="ECO:0000256" key="3">
    <source>
        <dbReference type="ARBA" id="ARBA00022723"/>
    </source>
</evidence>
<dbReference type="PANTHER" id="PTHR12546:SF60">
    <property type="entry name" value="MISFIRE, ISOFORM F"/>
    <property type="match status" value="1"/>
</dbReference>
<dbReference type="GO" id="GO:0046872">
    <property type="term" value="F:metal ion binding"/>
    <property type="evidence" value="ECO:0007669"/>
    <property type="project" value="UniProtKB-KW"/>
</dbReference>
<dbReference type="SMART" id="SM01202">
    <property type="entry name" value="FerI"/>
    <property type="match status" value="1"/>
</dbReference>
<evidence type="ECO:0000313" key="13">
    <source>
        <dbReference type="Proteomes" id="UP000594262"/>
    </source>
</evidence>
<dbReference type="CDD" id="cd04018">
    <property type="entry name" value="C2C_Ferlin"/>
    <property type="match status" value="1"/>
</dbReference>
<feature type="domain" description="C2" evidence="11">
    <location>
        <begin position="329"/>
        <end position="460"/>
    </location>
</feature>
<keyword evidence="4" id="KW-0677">Repeat</keyword>
<name>A0A7M5V0X2_9CNID</name>
<keyword evidence="5" id="KW-0106">Calcium</keyword>
<dbReference type="CDD" id="cd04037">
    <property type="entry name" value="C2E_Ferlin"/>
    <property type="match status" value="1"/>
</dbReference>
<dbReference type="InterPro" id="IPR032362">
    <property type="entry name" value="Ferlin_C"/>
</dbReference>
<feature type="compositionally biased region" description="Basic and acidic residues" evidence="9">
    <location>
        <begin position="1793"/>
        <end position="1806"/>
    </location>
</feature>
<feature type="region of interest" description="Disordered" evidence="9">
    <location>
        <begin position="1787"/>
        <end position="1808"/>
    </location>
</feature>
<accession>A0A7M5V0X2</accession>
<dbReference type="SMART" id="SM01201">
    <property type="entry name" value="FerB"/>
    <property type="match status" value="1"/>
</dbReference>
<dbReference type="CDD" id="cd04011">
    <property type="entry name" value="C2B_Ferlin"/>
    <property type="match status" value="1"/>
</dbReference>
<dbReference type="Proteomes" id="UP000594262">
    <property type="component" value="Unplaced"/>
</dbReference>
<dbReference type="PANTHER" id="PTHR12546">
    <property type="entry name" value="FER-1-LIKE"/>
    <property type="match status" value="1"/>
</dbReference>
<dbReference type="InterPro" id="IPR035892">
    <property type="entry name" value="C2_domain_sf"/>
</dbReference>
<feature type="domain" description="C2" evidence="11">
    <location>
        <begin position="1341"/>
        <end position="1461"/>
    </location>
</feature>
<dbReference type="Pfam" id="PF08150">
    <property type="entry name" value="FerB"/>
    <property type="match status" value="1"/>
</dbReference>
<comment type="subcellular location">
    <subcellularLocation>
        <location evidence="1">Membrane</location>
        <topology evidence="1">Single-pass membrane protein</topology>
    </subcellularLocation>
</comment>
<evidence type="ECO:0000256" key="4">
    <source>
        <dbReference type="ARBA" id="ARBA00022737"/>
    </source>
</evidence>
<feature type="region of interest" description="Disordered" evidence="9">
    <location>
        <begin position="1183"/>
        <end position="1228"/>
    </location>
</feature>
<feature type="domain" description="C2" evidence="11">
    <location>
        <begin position="1054"/>
        <end position="1188"/>
    </location>
</feature>
<dbReference type="InterPro" id="IPR037721">
    <property type="entry name" value="Ferlin"/>
</dbReference>
<dbReference type="GeneID" id="136802786"/>
<feature type="compositionally biased region" description="Basic and acidic residues" evidence="9">
    <location>
        <begin position="1183"/>
        <end position="1198"/>
    </location>
</feature>
<feature type="domain" description="C2" evidence="11">
    <location>
        <begin position="867"/>
        <end position="1007"/>
    </location>
</feature>
<evidence type="ECO:0000256" key="1">
    <source>
        <dbReference type="ARBA" id="ARBA00004167"/>
    </source>
</evidence>
<dbReference type="CDD" id="cd08373">
    <property type="entry name" value="C2A_Ferlin"/>
    <property type="match status" value="1"/>
</dbReference>
<dbReference type="Pfam" id="PF22901">
    <property type="entry name" value="dsrm_Ferlin"/>
    <property type="match status" value="1"/>
</dbReference>
<protein>
    <recommendedName>
        <fullName evidence="11">C2 domain-containing protein</fullName>
    </recommendedName>
</protein>
<feature type="coiled-coil region" evidence="8">
    <location>
        <begin position="745"/>
        <end position="772"/>
    </location>
</feature>
<keyword evidence="6 10" id="KW-1133">Transmembrane helix</keyword>
<dbReference type="InterPro" id="IPR037723">
    <property type="entry name" value="C2D_Ferlin"/>
</dbReference>
<dbReference type="InterPro" id="IPR037724">
    <property type="entry name" value="C2E_Ferlin"/>
</dbReference>
<dbReference type="SUPFAM" id="SSF49562">
    <property type="entry name" value="C2 domain (Calcium/lipid-binding domain, CaLB)"/>
    <property type="match status" value="7"/>
</dbReference>
<keyword evidence="3" id="KW-0479">Metal-binding</keyword>
<evidence type="ECO:0000256" key="8">
    <source>
        <dbReference type="SAM" id="Coils"/>
    </source>
</evidence>
<evidence type="ECO:0000256" key="2">
    <source>
        <dbReference type="ARBA" id="ARBA00022692"/>
    </source>
</evidence>
<dbReference type="RefSeq" id="XP_066915651.1">
    <property type="nucleotide sequence ID" value="XM_067059550.1"/>
</dbReference>
<feature type="transmembrane region" description="Helical" evidence="10">
    <location>
        <begin position="1831"/>
        <end position="1851"/>
    </location>
</feature>
<feature type="domain" description="C2" evidence="11">
    <location>
        <begin position="1"/>
        <end position="98"/>
    </location>
</feature>
<dbReference type="GO" id="GO:0016020">
    <property type="term" value="C:membrane"/>
    <property type="evidence" value="ECO:0007669"/>
    <property type="project" value="UniProtKB-SubCell"/>
</dbReference>
<dbReference type="InterPro" id="IPR012968">
    <property type="entry name" value="FerIin_dom"/>
</dbReference>
<dbReference type="GO" id="GO:0007009">
    <property type="term" value="P:plasma membrane organization"/>
    <property type="evidence" value="ECO:0007669"/>
    <property type="project" value="TreeGrafter"/>
</dbReference>
<dbReference type="InterPro" id="IPR037725">
    <property type="entry name" value="C2F_Ferlin"/>
</dbReference>
<reference evidence="12" key="1">
    <citation type="submission" date="2021-01" db="UniProtKB">
        <authorList>
            <consortium name="EnsemblMetazoa"/>
        </authorList>
    </citation>
    <scope>IDENTIFICATION</scope>
</reference>
<keyword evidence="13" id="KW-1185">Reference proteome</keyword>
<keyword evidence="7 10" id="KW-0472">Membrane</keyword>
<dbReference type="Gene3D" id="2.60.40.150">
    <property type="entry name" value="C2 domain"/>
    <property type="match status" value="6"/>
</dbReference>
<dbReference type="PROSITE" id="PS50004">
    <property type="entry name" value="C2"/>
    <property type="match status" value="7"/>
</dbReference>
<dbReference type="InterPro" id="IPR037726">
    <property type="entry name" value="C2A_Ferlin"/>
</dbReference>
<proteinExistence type="predicted"/>
<evidence type="ECO:0000313" key="12">
    <source>
        <dbReference type="EnsemblMetazoa" id="CLYHEMP007693.1"/>
    </source>
</evidence>
<evidence type="ECO:0000256" key="7">
    <source>
        <dbReference type="ARBA" id="ARBA00023136"/>
    </source>
</evidence>
<evidence type="ECO:0000256" key="6">
    <source>
        <dbReference type="ARBA" id="ARBA00022989"/>
    </source>
</evidence>
<dbReference type="InterPro" id="IPR000008">
    <property type="entry name" value="C2_dom"/>
</dbReference>
<evidence type="ECO:0000259" key="11">
    <source>
        <dbReference type="PROSITE" id="PS50004"/>
    </source>
</evidence>
<keyword evidence="2 10" id="KW-0812">Transmembrane</keyword>